<reference evidence="2" key="2">
    <citation type="submission" date="2023-01" db="EMBL/GenBank/DDBJ databases">
        <authorList>
            <person name="Sun Q."/>
            <person name="Evtushenko L."/>
        </authorList>
    </citation>
    <scope>NUCLEOTIDE SEQUENCE</scope>
    <source>
        <strain evidence="2">VKM B-2789</strain>
    </source>
</reference>
<dbReference type="Proteomes" id="UP001143330">
    <property type="component" value="Unassembled WGS sequence"/>
</dbReference>
<evidence type="ECO:0000313" key="3">
    <source>
        <dbReference type="Proteomes" id="UP001143330"/>
    </source>
</evidence>
<dbReference type="PROSITE" id="PS51664">
    <property type="entry name" value="YCAO"/>
    <property type="match status" value="1"/>
</dbReference>
<comment type="caution">
    <text evidence="2">The sequence shown here is derived from an EMBL/GenBank/DDBJ whole genome shotgun (WGS) entry which is preliminary data.</text>
</comment>
<dbReference type="Pfam" id="PF02624">
    <property type="entry name" value="YcaO"/>
    <property type="match status" value="1"/>
</dbReference>
<organism evidence="2 3">
    <name type="scientific">Ancylobacter defluvii</name>
    <dbReference type="NCBI Taxonomy" id="1282440"/>
    <lineage>
        <taxon>Bacteria</taxon>
        <taxon>Pseudomonadati</taxon>
        <taxon>Pseudomonadota</taxon>
        <taxon>Alphaproteobacteria</taxon>
        <taxon>Hyphomicrobiales</taxon>
        <taxon>Xanthobacteraceae</taxon>
        <taxon>Ancylobacter</taxon>
    </lineage>
</organism>
<feature type="domain" description="YcaO" evidence="1">
    <location>
        <begin position="82"/>
        <end position="406"/>
    </location>
</feature>
<proteinExistence type="predicted"/>
<evidence type="ECO:0000259" key="1">
    <source>
        <dbReference type="PROSITE" id="PS51664"/>
    </source>
</evidence>
<keyword evidence="3" id="KW-1185">Reference proteome</keyword>
<dbReference type="NCBIfam" id="TIGR00702">
    <property type="entry name" value="YcaO-type kinase domain"/>
    <property type="match status" value="1"/>
</dbReference>
<dbReference type="RefSeq" id="WP_213359497.1">
    <property type="nucleotide sequence ID" value="NZ_BSFM01000017.1"/>
</dbReference>
<evidence type="ECO:0000313" key="2">
    <source>
        <dbReference type="EMBL" id="GLK85753.1"/>
    </source>
</evidence>
<dbReference type="PANTHER" id="PTHR37809:SF1">
    <property type="entry name" value="RIBOSOMAL PROTEIN S12 METHYLTHIOTRANSFERASE ACCESSORY FACTOR YCAO"/>
    <property type="match status" value="1"/>
</dbReference>
<dbReference type="Gene3D" id="3.30.160.660">
    <property type="match status" value="1"/>
</dbReference>
<dbReference type="PANTHER" id="PTHR37809">
    <property type="entry name" value="RIBOSOMAL PROTEIN S12 METHYLTHIOTRANSFERASE ACCESSORY FACTOR YCAO"/>
    <property type="match status" value="1"/>
</dbReference>
<dbReference type="InterPro" id="IPR003776">
    <property type="entry name" value="YcaO-like_dom"/>
</dbReference>
<protein>
    <recommendedName>
        <fullName evidence="1">YcaO domain-containing protein</fullName>
    </recommendedName>
</protein>
<dbReference type="AlphaFoldDB" id="A0A9W6NCF5"/>
<sequence length="406" mass="43988">MIAGDPLSPASLIVSLAHERARPALSPAEINARTAALVRGVLDRRHRFGITRLGSITRLDRTGIVVTQVVRPLALSNVVSQGKGLDPWRAAASGLMEALESWAGEQIEPARLTTRAAIDMKGDLRRLYAGSLVHRGDPGWDRIALRWIDGWDLFTDRCLPVPAALVDTVYTYPSPHPVAFPRTTTGLAAAGTLHGAIIHAGLEVLERAGVAAAAREPHFFDRSQLASSAIDWPLSAHVLARLDEAGLVAGIWRVEAEHGLPIYWCHVVEKEGTEEVAPLPGEGFGCDFTHDAALAKALMEACQARATAIAGAREDITRSFYPERHDRRRLDGWRRQILARTCPSSPPREVMAPGGAPEALDRLLRALERAGAHAALAVPLFHLPDPEIYVIRLVVPPLRHVPVGVA</sequence>
<accession>A0A9W6NCF5</accession>
<name>A0A9W6NCF5_9HYPH</name>
<gene>
    <name evidence="2" type="ORF">GCM10017653_38230</name>
</gene>
<dbReference type="EMBL" id="BSFM01000017">
    <property type="protein sequence ID" value="GLK85753.1"/>
    <property type="molecule type" value="Genomic_DNA"/>
</dbReference>
<reference evidence="2" key="1">
    <citation type="journal article" date="2014" name="Int. J. Syst. Evol. Microbiol.">
        <title>Complete genome sequence of Corynebacterium casei LMG S-19264T (=DSM 44701T), isolated from a smear-ripened cheese.</title>
        <authorList>
            <consortium name="US DOE Joint Genome Institute (JGI-PGF)"/>
            <person name="Walter F."/>
            <person name="Albersmeier A."/>
            <person name="Kalinowski J."/>
            <person name="Ruckert C."/>
        </authorList>
    </citation>
    <scope>NUCLEOTIDE SEQUENCE</scope>
    <source>
        <strain evidence="2">VKM B-2789</strain>
    </source>
</reference>